<dbReference type="Proteomes" id="UP000031760">
    <property type="component" value="Chromosome"/>
</dbReference>
<gene>
    <name evidence="1" type="ORF">NMS_1024</name>
</gene>
<sequence>MSSGLIFTGLLQDFKGSISSDSFQYDYLAIGVLYAKISRLGNSCIFKIELKLLHEFYLK</sequence>
<name>W8VV04_9FLAO</name>
<protein>
    <submittedName>
        <fullName evidence="1">Uncharacterized protein</fullName>
    </submittedName>
</protein>
<reference evidence="1 2" key="1">
    <citation type="journal article" date="2014" name="Proc. Natl. Acad. Sci. U.S.A.">
        <title>Functional characterization of flavobacteria rhodopsins reveals a unique class of light-driven chloride pump in bacteria.</title>
        <authorList>
            <person name="Yoshizawa S."/>
            <person name="Kumagai Y."/>
            <person name="Kim H."/>
            <person name="Ogura Y."/>
            <person name="Hayashi T."/>
            <person name="Iwasaki W."/>
            <person name="DeLong E.F."/>
            <person name="Kogure K."/>
        </authorList>
    </citation>
    <scope>NUCLEOTIDE SEQUENCE [LARGE SCALE GENOMIC DNA]</scope>
    <source>
        <strain evidence="1 2">S1-08</strain>
    </source>
</reference>
<accession>W8VV04</accession>
<proteinExistence type="predicted"/>
<dbReference type="HOGENOM" id="CLU_2955983_0_0_10"/>
<evidence type="ECO:0000313" key="1">
    <source>
        <dbReference type="EMBL" id="BAO55033.1"/>
    </source>
</evidence>
<keyword evidence="2" id="KW-1185">Reference proteome</keyword>
<dbReference type="KEGG" id="nmf:NMS_1024"/>
<evidence type="ECO:0000313" key="2">
    <source>
        <dbReference type="Proteomes" id="UP000031760"/>
    </source>
</evidence>
<dbReference type="AlphaFoldDB" id="W8VV04"/>
<organism evidence="1 2">
    <name type="scientific">Nonlabens marinus S1-08</name>
    <dbReference type="NCBI Taxonomy" id="1454201"/>
    <lineage>
        <taxon>Bacteria</taxon>
        <taxon>Pseudomonadati</taxon>
        <taxon>Bacteroidota</taxon>
        <taxon>Flavobacteriia</taxon>
        <taxon>Flavobacteriales</taxon>
        <taxon>Flavobacteriaceae</taxon>
        <taxon>Nonlabens</taxon>
    </lineage>
</organism>
<dbReference type="EMBL" id="AP014548">
    <property type="protein sequence ID" value="BAO55033.1"/>
    <property type="molecule type" value="Genomic_DNA"/>
</dbReference>